<reference evidence="2 3" key="1">
    <citation type="submission" date="2010-09" db="EMBL/GenBank/DDBJ databases">
        <authorList>
            <person name="Weinstock G."/>
            <person name="Sodergren E."/>
            <person name="Clifton S."/>
            <person name="Fulton L."/>
            <person name="Fulton B."/>
            <person name="Courtney L."/>
            <person name="Fronick C."/>
            <person name="Harrison M."/>
            <person name="Strong C."/>
            <person name="Farmer C."/>
            <person name="Delahaunty K."/>
            <person name="Markovic C."/>
            <person name="Hall O."/>
            <person name="Minx P."/>
            <person name="Tomlinson C."/>
            <person name="Mitreva M."/>
            <person name="Hou S."/>
            <person name="Chen J."/>
            <person name="Wollam A."/>
            <person name="Pepin K.H."/>
            <person name="Johnson M."/>
            <person name="Bhonagiri V."/>
            <person name="Zhang X."/>
            <person name="Suruliraj S."/>
            <person name="Warren W."/>
            <person name="Chinwalla A."/>
            <person name="Mardis E.R."/>
            <person name="Wilson R.K."/>
        </authorList>
    </citation>
    <scope>NUCLEOTIDE SEQUENCE [LARGE SCALE GENOMIC DNA]</scope>
    <source>
        <strain evidence="2 3">TX0630</strain>
    </source>
</reference>
<dbReference type="EMBL" id="AEBE01000165">
    <property type="protein sequence ID" value="EFU88739.1"/>
    <property type="molecule type" value="Genomic_DNA"/>
</dbReference>
<feature type="chain" id="PRO_5044889152" evidence="1">
    <location>
        <begin position="30"/>
        <end position="110"/>
    </location>
</feature>
<proteinExistence type="predicted"/>
<gene>
    <name evidence="2" type="ORF">HMPREF9511_03307</name>
</gene>
<name>A0ABC9P136_ENTFL</name>
<evidence type="ECO:0000256" key="1">
    <source>
        <dbReference type="SAM" id="SignalP"/>
    </source>
</evidence>
<feature type="non-terminal residue" evidence="2">
    <location>
        <position position="110"/>
    </location>
</feature>
<dbReference type="AlphaFoldDB" id="A0ABC9P136"/>
<comment type="caution">
    <text evidence="2">The sequence shown here is derived from an EMBL/GenBank/DDBJ whole genome shotgun (WGS) entry which is preliminary data.</text>
</comment>
<protein>
    <submittedName>
        <fullName evidence="2">Uncharacterized protein</fullName>
    </submittedName>
</protein>
<accession>A0ABC9P136</accession>
<sequence length="110" mass="12099">MNKKSLVKAVLLFLVGCFFVFTQTTAVNAAPKPDENKVIVTEPTTNVDTIYDTYKDNAFELMTKEKEKDKPWSTGISEAVVNASAAVKTFVWAGVKGLGEFNAVMVKTLF</sequence>
<keyword evidence="1" id="KW-0732">Signal</keyword>
<organism evidence="2 3">
    <name type="scientific">Enterococcus faecalis TX0630</name>
    <dbReference type="NCBI Taxonomy" id="749508"/>
    <lineage>
        <taxon>Bacteria</taxon>
        <taxon>Bacillati</taxon>
        <taxon>Bacillota</taxon>
        <taxon>Bacilli</taxon>
        <taxon>Lactobacillales</taxon>
        <taxon>Enterococcaceae</taxon>
        <taxon>Enterococcus</taxon>
    </lineage>
</organism>
<evidence type="ECO:0000313" key="3">
    <source>
        <dbReference type="Proteomes" id="UP000004933"/>
    </source>
</evidence>
<dbReference type="Proteomes" id="UP000004933">
    <property type="component" value="Unassembled WGS sequence"/>
</dbReference>
<feature type="signal peptide" evidence="1">
    <location>
        <begin position="1"/>
        <end position="29"/>
    </location>
</feature>
<evidence type="ECO:0000313" key="2">
    <source>
        <dbReference type="EMBL" id="EFU88739.1"/>
    </source>
</evidence>